<evidence type="ECO:0000313" key="2">
    <source>
        <dbReference type="EMBL" id="AIM40370.1"/>
    </source>
</evidence>
<gene>
    <name evidence="2" type="ORF">vBYenPAB5_0025</name>
</gene>
<evidence type="ECO:0000313" key="3">
    <source>
        <dbReference type="Proteomes" id="UP000029359"/>
    </source>
</evidence>
<evidence type="ECO:0000256" key="1">
    <source>
        <dbReference type="SAM" id="Phobius"/>
    </source>
</evidence>
<dbReference type="OrthoDB" id="28298at10239"/>
<proteinExistence type="predicted"/>
<accession>A0A088F670</accession>
<dbReference type="RefSeq" id="YP_009102820.1">
    <property type="nucleotide sequence ID" value="NC_025451.1"/>
</dbReference>
<reference evidence="2 3" key="1">
    <citation type="journal article" date="2014" name="Virol. J.">
        <title>Complete genome sequence of bacteriophage vB_YenP_AP5 which infects Yersinia enterocolitica of serotype O:3.</title>
        <authorList>
            <person name="Leon-Velarde C.G."/>
            <person name="Kropinski A.M."/>
            <person name="Chen S."/>
            <person name="Abbasifar A."/>
            <person name="Griffiths M.W."/>
            <person name="Odumeru J.A."/>
        </authorList>
    </citation>
    <scope>NUCLEOTIDE SEQUENCE [LARGE SCALE GENOMIC DNA]</scope>
</reference>
<protein>
    <submittedName>
        <fullName evidence="2">Uncharacterized protein</fullName>
    </submittedName>
</protein>
<keyword evidence="1" id="KW-1133">Transmembrane helix</keyword>
<feature type="transmembrane region" description="Helical" evidence="1">
    <location>
        <begin position="6"/>
        <end position="27"/>
    </location>
</feature>
<dbReference type="InterPro" id="IPR035111">
    <property type="entry name" value="DUF5516"/>
</dbReference>
<dbReference type="Pfam" id="PF17637">
    <property type="entry name" value="DUF5516"/>
    <property type="match status" value="1"/>
</dbReference>
<sequence>MDAAKLITIAVLVGMLARGLWMLALIVRDVKRDSEIK</sequence>
<name>A0A088F670_9CAUD</name>
<dbReference type="KEGG" id="vg:22112005"/>
<organism evidence="2 3">
    <name type="scientific">Yersinia phage vB_YenP_AP5</name>
    <dbReference type="NCBI Taxonomy" id="1536611"/>
    <lineage>
        <taxon>Viruses</taxon>
        <taxon>Duplodnaviria</taxon>
        <taxon>Heunggongvirae</taxon>
        <taxon>Uroviricota</taxon>
        <taxon>Caudoviricetes</taxon>
        <taxon>Autographivirales</taxon>
        <taxon>Autotranscriptaviridae</taxon>
        <taxon>Studiervirinae</taxon>
        <taxon>Teetrevirus</taxon>
        <taxon>Teetrevirus AP5</taxon>
    </lineage>
</organism>
<keyword evidence="1" id="KW-0812">Transmembrane</keyword>
<keyword evidence="1" id="KW-0472">Membrane</keyword>
<dbReference type="Proteomes" id="UP000029359">
    <property type="component" value="Segment"/>
</dbReference>
<dbReference type="EMBL" id="KM253764">
    <property type="protein sequence ID" value="AIM40370.1"/>
    <property type="molecule type" value="Genomic_DNA"/>
</dbReference>
<dbReference type="GeneID" id="22112005"/>
<keyword evidence="3" id="KW-1185">Reference proteome</keyword>